<evidence type="ECO:0000313" key="1">
    <source>
        <dbReference type="RefSeq" id="XP_059601973.1"/>
    </source>
</evidence>
<sequence>MDWHRIVDPFGSSQKKVQYREGNFLKSFHCTVQCSFFDRELCLLRKWKYSGIKICSKTAECFRAYHFHTEDTGNTWTSFAAQRDIILKNQRQTRRKCSRICPRGKLITGTSNRNQNNPNQMSRKSIRCGHGFLNDPRTYFFWSIPDTSTLDFTYLTALCRESEEQPVGNETECIFFDSVNVSTKPTVHCESGLRREQSTSIVKRVIAQGVMSGANNGCSRSQIRHSMAVKWQRQWWVKVSQEFVSSGYRKRARKLKEIRPWLSGKKKTNK</sequence>
<accession>A0AAJ8BQS9</accession>
<protein>
    <submittedName>
        <fullName evidence="1">Uncharacterized protein</fullName>
    </submittedName>
</protein>
<dbReference type="VEuPathDB" id="FungiDB:An12g09430"/>
<gene>
    <name evidence="1" type="ORF">An12g09430</name>
</gene>
<reference evidence="1" key="1">
    <citation type="submission" date="2025-02" db="EMBL/GenBank/DDBJ databases">
        <authorList>
            <consortium name="NCBI Genome Project"/>
        </authorList>
    </citation>
    <scope>NUCLEOTIDE SEQUENCE</scope>
</reference>
<dbReference type="RefSeq" id="XP_059601973.1">
    <property type="nucleotide sequence ID" value="XM_059743664.1"/>
</dbReference>
<dbReference type="KEGG" id="ang:An12g09430"/>
<dbReference type="GeneID" id="84592733"/>
<dbReference type="AlphaFoldDB" id="A0AAJ8BQS9"/>
<name>A0AAJ8BQS9_ASPNG</name>
<organism evidence="1">
    <name type="scientific">Aspergillus niger</name>
    <dbReference type="NCBI Taxonomy" id="5061"/>
    <lineage>
        <taxon>Eukaryota</taxon>
        <taxon>Fungi</taxon>
        <taxon>Dikarya</taxon>
        <taxon>Ascomycota</taxon>
        <taxon>Pezizomycotina</taxon>
        <taxon>Eurotiomycetes</taxon>
        <taxon>Eurotiomycetidae</taxon>
        <taxon>Eurotiales</taxon>
        <taxon>Aspergillaceae</taxon>
        <taxon>Aspergillus</taxon>
        <taxon>Aspergillus subgen. Circumdati</taxon>
    </lineage>
</organism>
<proteinExistence type="predicted"/>
<reference evidence="1" key="2">
    <citation type="submission" date="2025-08" db="UniProtKB">
        <authorList>
            <consortium name="RefSeq"/>
        </authorList>
    </citation>
    <scope>IDENTIFICATION</scope>
</reference>